<dbReference type="Gene3D" id="3.30.70.3270">
    <property type="match status" value="1"/>
</dbReference>
<keyword evidence="3" id="KW-0813">Transport</keyword>
<evidence type="ECO:0000256" key="7">
    <source>
        <dbReference type="ARBA" id="ARBA00022982"/>
    </source>
</evidence>
<evidence type="ECO:0000256" key="8">
    <source>
        <dbReference type="ARBA" id="ARBA00023004"/>
    </source>
</evidence>
<accession>A7I631</accession>
<evidence type="ECO:0000259" key="10">
    <source>
        <dbReference type="PROSITE" id="PS51379"/>
    </source>
</evidence>
<dbReference type="GO" id="GO:0046872">
    <property type="term" value="F:metal ion binding"/>
    <property type="evidence" value="ECO:0007669"/>
    <property type="project" value="UniProtKB-KW"/>
</dbReference>
<keyword evidence="11" id="KW-0670">Pyruvate</keyword>
<gene>
    <name evidence="11" type="ordered locus">Mboo_0674</name>
</gene>
<evidence type="ECO:0000313" key="11">
    <source>
        <dbReference type="EMBL" id="ABS55192.1"/>
    </source>
</evidence>
<dbReference type="eggNOG" id="arCOG01605">
    <property type="taxonomic scope" value="Archaea"/>
</dbReference>
<dbReference type="RefSeq" id="WP_012106214.1">
    <property type="nucleotide sequence ID" value="NC_009712.1"/>
</dbReference>
<dbReference type="GO" id="GO:0051539">
    <property type="term" value="F:4 iron, 4 sulfur cluster binding"/>
    <property type="evidence" value="ECO:0007669"/>
    <property type="project" value="UniProtKB-KW"/>
</dbReference>
<keyword evidence="6" id="KW-0677">Repeat</keyword>
<dbReference type="PROSITE" id="PS00198">
    <property type="entry name" value="4FE4S_FER_1"/>
    <property type="match status" value="1"/>
</dbReference>
<evidence type="ECO:0000256" key="9">
    <source>
        <dbReference type="ARBA" id="ARBA00023014"/>
    </source>
</evidence>
<dbReference type="InterPro" id="IPR017900">
    <property type="entry name" value="4Fe4S_Fe_S_CS"/>
</dbReference>
<evidence type="ECO:0000256" key="4">
    <source>
        <dbReference type="ARBA" id="ARBA00022485"/>
    </source>
</evidence>
<evidence type="ECO:0000256" key="2">
    <source>
        <dbReference type="ARBA" id="ARBA00011595"/>
    </source>
</evidence>
<dbReference type="InterPro" id="IPR017896">
    <property type="entry name" value="4Fe4S_Fe-S-bd"/>
</dbReference>
<evidence type="ECO:0000256" key="5">
    <source>
        <dbReference type="ARBA" id="ARBA00022723"/>
    </source>
</evidence>
<name>A7I631_METB6</name>
<dbReference type="InterPro" id="IPR011898">
    <property type="entry name" value="PorD_KorD"/>
</dbReference>
<dbReference type="PANTHER" id="PTHR43724">
    <property type="entry name" value="PYRUVATE SYNTHASE SUBUNIT PORD"/>
    <property type="match status" value="1"/>
</dbReference>
<dbReference type="NCBIfam" id="TIGR02179">
    <property type="entry name" value="PorD_KorD"/>
    <property type="match status" value="1"/>
</dbReference>
<dbReference type="OrthoDB" id="23478at2157"/>
<dbReference type="STRING" id="456442.Mboo_0674"/>
<evidence type="ECO:0000256" key="1">
    <source>
        <dbReference type="ARBA" id="ARBA00001966"/>
    </source>
</evidence>
<sequence length="86" mass="9450">MALAIGCRARPGKSRDNKTGSWRVFKPIFDHGKCSKCGTCQIICPEGCITEDTEGFFDPDYAYCKGCGMCATECPKDAIAMKQEEK</sequence>
<proteinExistence type="predicted"/>
<dbReference type="KEGG" id="mbn:Mboo_0674"/>
<comment type="cofactor">
    <cofactor evidence="1">
        <name>[4Fe-4S] cluster</name>
        <dbReference type="ChEBI" id="CHEBI:49883"/>
    </cofactor>
</comment>
<dbReference type="PROSITE" id="PS51379">
    <property type="entry name" value="4FE4S_FER_2"/>
    <property type="match status" value="2"/>
</dbReference>
<evidence type="ECO:0000256" key="3">
    <source>
        <dbReference type="ARBA" id="ARBA00022448"/>
    </source>
</evidence>
<dbReference type="GeneID" id="5411386"/>
<keyword evidence="12" id="KW-1185">Reference proteome</keyword>
<dbReference type="PANTHER" id="PTHR43724:SF1">
    <property type="entry name" value="PYRUVATE SYNTHASE SUBUNIT PORD"/>
    <property type="match status" value="1"/>
</dbReference>
<dbReference type="HOGENOM" id="CLU_139698_1_1_2"/>
<dbReference type="Pfam" id="PF13187">
    <property type="entry name" value="Fer4_9"/>
    <property type="match status" value="1"/>
</dbReference>
<comment type="subunit">
    <text evidence="2">Heterotetramer of one alpha, one beta, one delta and one gamma chain.</text>
</comment>
<dbReference type="EMBL" id="CP000780">
    <property type="protein sequence ID" value="ABS55192.1"/>
    <property type="molecule type" value="Genomic_DNA"/>
</dbReference>
<reference evidence="12" key="1">
    <citation type="journal article" date="2015" name="Microbiology">
        <title>Genome of Methanoregula boonei 6A8 reveals adaptations to oligotrophic peatland environments.</title>
        <authorList>
            <person name="Braeuer S."/>
            <person name="Cadillo-Quiroz H."/>
            <person name="Kyrpides N."/>
            <person name="Woyke T."/>
            <person name="Goodwin L."/>
            <person name="Detter C."/>
            <person name="Podell S."/>
            <person name="Yavitt J.B."/>
            <person name="Zinder S.H."/>
        </authorList>
    </citation>
    <scope>NUCLEOTIDE SEQUENCE [LARGE SCALE GENOMIC DNA]</scope>
    <source>
        <strain evidence="12">DSM 21154 / JCM 14090 / 6A8</strain>
    </source>
</reference>
<dbReference type="Proteomes" id="UP000002408">
    <property type="component" value="Chromosome"/>
</dbReference>
<dbReference type="GO" id="GO:0016625">
    <property type="term" value="F:oxidoreductase activity, acting on the aldehyde or oxo group of donors, iron-sulfur protein as acceptor"/>
    <property type="evidence" value="ECO:0007669"/>
    <property type="project" value="InterPro"/>
</dbReference>
<organism evidence="11 12">
    <name type="scientific">Methanoregula boonei (strain DSM 21154 / JCM 14090 / 6A8)</name>
    <dbReference type="NCBI Taxonomy" id="456442"/>
    <lineage>
        <taxon>Archaea</taxon>
        <taxon>Methanobacteriati</taxon>
        <taxon>Methanobacteriota</taxon>
        <taxon>Stenosarchaea group</taxon>
        <taxon>Methanomicrobia</taxon>
        <taxon>Methanomicrobiales</taxon>
        <taxon>Methanoregulaceae</taxon>
        <taxon>Methanoregula</taxon>
    </lineage>
</organism>
<dbReference type="SUPFAM" id="SSF54862">
    <property type="entry name" value="4Fe-4S ferredoxins"/>
    <property type="match status" value="1"/>
</dbReference>
<evidence type="ECO:0000313" key="12">
    <source>
        <dbReference type="Proteomes" id="UP000002408"/>
    </source>
</evidence>
<feature type="domain" description="4Fe-4S ferredoxin-type" evidence="10">
    <location>
        <begin position="55"/>
        <end position="84"/>
    </location>
</feature>
<keyword evidence="8" id="KW-0408">Iron</keyword>
<feature type="domain" description="4Fe-4S ferredoxin-type" evidence="10">
    <location>
        <begin position="25"/>
        <end position="54"/>
    </location>
</feature>
<evidence type="ECO:0000256" key="6">
    <source>
        <dbReference type="ARBA" id="ARBA00022737"/>
    </source>
</evidence>
<protein>
    <submittedName>
        <fullName evidence="11">Pyruvate ferredoxin/flavodoxin oxidoreductase, delta subunit</fullName>
    </submittedName>
</protein>
<dbReference type="Gene3D" id="3.30.70.20">
    <property type="match status" value="1"/>
</dbReference>
<keyword evidence="7" id="KW-0249">Electron transport</keyword>
<keyword evidence="4" id="KW-0004">4Fe-4S</keyword>
<keyword evidence="9" id="KW-0411">Iron-sulfur</keyword>
<keyword evidence="5" id="KW-0479">Metal-binding</keyword>
<dbReference type="AlphaFoldDB" id="A7I631"/>